<accession>A0A381WPT2</accession>
<proteinExistence type="predicted"/>
<name>A0A381WPT2_9ZZZZ</name>
<reference evidence="1" key="1">
    <citation type="submission" date="2018-05" db="EMBL/GenBank/DDBJ databases">
        <authorList>
            <person name="Lanie J.A."/>
            <person name="Ng W.-L."/>
            <person name="Kazmierczak K.M."/>
            <person name="Andrzejewski T.M."/>
            <person name="Davidsen T.M."/>
            <person name="Wayne K.J."/>
            <person name="Tettelin H."/>
            <person name="Glass J.I."/>
            <person name="Rusch D."/>
            <person name="Podicherti R."/>
            <person name="Tsui H.-C.T."/>
            <person name="Winkler M.E."/>
        </authorList>
    </citation>
    <scope>NUCLEOTIDE SEQUENCE</scope>
</reference>
<dbReference type="EMBL" id="UINC01012477">
    <property type="protein sequence ID" value="SVA54470.1"/>
    <property type="molecule type" value="Genomic_DNA"/>
</dbReference>
<sequence>MAANIPTKKSLMLVLDIWSQMNSPTPYSHATDVYIALTDLWKQNGCHLLFPDQSNICVVDRNSN</sequence>
<dbReference type="AlphaFoldDB" id="A0A381WPT2"/>
<evidence type="ECO:0000313" key="1">
    <source>
        <dbReference type="EMBL" id="SVA54470.1"/>
    </source>
</evidence>
<gene>
    <name evidence="1" type="ORF">METZ01_LOCUS107324</name>
</gene>
<organism evidence="1">
    <name type="scientific">marine metagenome</name>
    <dbReference type="NCBI Taxonomy" id="408172"/>
    <lineage>
        <taxon>unclassified sequences</taxon>
        <taxon>metagenomes</taxon>
        <taxon>ecological metagenomes</taxon>
    </lineage>
</organism>
<protein>
    <submittedName>
        <fullName evidence="1">Uncharacterized protein</fullName>
    </submittedName>
</protein>